<evidence type="ECO:0000313" key="1">
    <source>
        <dbReference type="EMBL" id="KKL51304.1"/>
    </source>
</evidence>
<organism evidence="1">
    <name type="scientific">marine sediment metagenome</name>
    <dbReference type="NCBI Taxonomy" id="412755"/>
    <lineage>
        <taxon>unclassified sequences</taxon>
        <taxon>metagenomes</taxon>
        <taxon>ecological metagenomes</taxon>
    </lineage>
</organism>
<name>A0A0F9CQ68_9ZZZZ</name>
<sequence length="48" mass="5600">MKRESIYLVHFEGAKELNKKEWDKFVQSAFVSAISPREFSSPPKSNQQ</sequence>
<dbReference type="EMBL" id="LAZR01032297">
    <property type="protein sequence ID" value="KKL51304.1"/>
    <property type="molecule type" value="Genomic_DNA"/>
</dbReference>
<proteinExistence type="predicted"/>
<reference evidence="1" key="1">
    <citation type="journal article" date="2015" name="Nature">
        <title>Complex archaea that bridge the gap between prokaryotes and eukaryotes.</title>
        <authorList>
            <person name="Spang A."/>
            <person name="Saw J.H."/>
            <person name="Jorgensen S.L."/>
            <person name="Zaremba-Niedzwiedzka K."/>
            <person name="Martijn J."/>
            <person name="Lind A.E."/>
            <person name="van Eijk R."/>
            <person name="Schleper C."/>
            <person name="Guy L."/>
            <person name="Ettema T.J."/>
        </authorList>
    </citation>
    <scope>NUCLEOTIDE SEQUENCE</scope>
</reference>
<comment type="caution">
    <text evidence="1">The sequence shown here is derived from an EMBL/GenBank/DDBJ whole genome shotgun (WGS) entry which is preliminary data.</text>
</comment>
<gene>
    <name evidence="1" type="ORF">LCGC14_2296890</name>
</gene>
<accession>A0A0F9CQ68</accession>
<dbReference type="AlphaFoldDB" id="A0A0F9CQ68"/>
<protein>
    <submittedName>
        <fullName evidence="1">Uncharacterized protein</fullName>
    </submittedName>
</protein>